<accession>A0A934TPT3</accession>
<dbReference type="EMBL" id="NHSD01000332">
    <property type="protein sequence ID" value="MBK5928923.1"/>
    <property type="molecule type" value="Genomic_DNA"/>
</dbReference>
<comment type="caution">
    <text evidence="1">The sequence shown here is derived from an EMBL/GenBank/DDBJ whole genome shotgun (WGS) entry which is preliminary data.</text>
</comment>
<reference evidence="1" key="2">
    <citation type="journal article" date="2020" name="Microorganisms">
        <title>Osmotic Adaptation and Compatible Solute Biosynthesis of Phototrophic Bacteria as Revealed from Genome Analyses.</title>
        <authorList>
            <person name="Imhoff J.F."/>
            <person name="Rahn T."/>
            <person name="Kunzel S."/>
            <person name="Keller A."/>
            <person name="Neulinger S.C."/>
        </authorList>
    </citation>
    <scope>NUCLEOTIDE SEQUENCE</scope>
    <source>
        <strain evidence="1">LMG 28126</strain>
    </source>
</reference>
<organism evidence="1 2">
    <name type="scientific">Rhodobaculum claviforme</name>
    <dbReference type="NCBI Taxonomy" id="1549854"/>
    <lineage>
        <taxon>Bacteria</taxon>
        <taxon>Pseudomonadati</taxon>
        <taxon>Pseudomonadota</taxon>
        <taxon>Alphaproteobacteria</taxon>
        <taxon>Rhodobacterales</taxon>
        <taxon>Paracoccaceae</taxon>
        <taxon>Rhodobaculum</taxon>
    </lineage>
</organism>
<evidence type="ECO:0000313" key="1">
    <source>
        <dbReference type="EMBL" id="MBK5928923.1"/>
    </source>
</evidence>
<proteinExistence type="predicted"/>
<name>A0A934TPT3_9RHOB</name>
<dbReference type="Proteomes" id="UP000706333">
    <property type="component" value="Unassembled WGS sequence"/>
</dbReference>
<protein>
    <submittedName>
        <fullName evidence="1">Uncharacterized protein</fullName>
    </submittedName>
</protein>
<gene>
    <name evidence="1" type="ORF">CCR87_16550</name>
</gene>
<sequence>MGEIVAVLSLGTLGAVLAFAYASVRAMEKLRAEGGRKSTLSRDGAAERLAELRAEVRVDGR</sequence>
<evidence type="ECO:0000313" key="2">
    <source>
        <dbReference type="Proteomes" id="UP000706333"/>
    </source>
</evidence>
<reference evidence="1" key="1">
    <citation type="submission" date="2017-05" db="EMBL/GenBank/DDBJ databases">
        <authorList>
            <person name="Imhoff J.F."/>
            <person name="Rahn T."/>
            <person name="Kuenzel S."/>
            <person name="Neulinger S.C."/>
        </authorList>
    </citation>
    <scope>NUCLEOTIDE SEQUENCE</scope>
    <source>
        <strain evidence="1">LMG 28126</strain>
    </source>
</reference>
<keyword evidence="2" id="KW-1185">Reference proteome</keyword>
<dbReference type="AlphaFoldDB" id="A0A934TPT3"/>
<dbReference type="RefSeq" id="WP_201158687.1">
    <property type="nucleotide sequence ID" value="NZ_NHSD01000332.1"/>
</dbReference>